<evidence type="ECO:0000313" key="1">
    <source>
        <dbReference type="EMBL" id="CAB4174903.1"/>
    </source>
</evidence>
<sequence>MIRPDLDIEIVSIGFVKVSGPCKFTGEAYSCIVPAEGLANFMRGEHAQTALPRVSADDREFLISGISPAGWKKAFS</sequence>
<gene>
    <name evidence="2" type="ORF">UFOVP1247_53</name>
    <name evidence="1" type="ORF">UFOVP970_93</name>
</gene>
<evidence type="ECO:0000313" key="2">
    <source>
        <dbReference type="EMBL" id="CAB4193297.1"/>
    </source>
</evidence>
<name>A0A6J5PT51_9CAUD</name>
<protein>
    <submittedName>
        <fullName evidence="1">Uncharacterized protein</fullName>
    </submittedName>
</protein>
<accession>A0A6J5PT51</accession>
<dbReference type="EMBL" id="LR797195">
    <property type="protein sequence ID" value="CAB4193297.1"/>
    <property type="molecule type" value="Genomic_DNA"/>
</dbReference>
<proteinExistence type="predicted"/>
<reference evidence="1" key="1">
    <citation type="submission" date="2020-05" db="EMBL/GenBank/DDBJ databases">
        <authorList>
            <person name="Chiriac C."/>
            <person name="Salcher M."/>
            <person name="Ghai R."/>
            <person name="Kavagutti S V."/>
        </authorList>
    </citation>
    <scope>NUCLEOTIDE SEQUENCE</scope>
</reference>
<dbReference type="EMBL" id="LR796916">
    <property type="protein sequence ID" value="CAB4174903.1"/>
    <property type="molecule type" value="Genomic_DNA"/>
</dbReference>
<organism evidence="1">
    <name type="scientific">uncultured Caudovirales phage</name>
    <dbReference type="NCBI Taxonomy" id="2100421"/>
    <lineage>
        <taxon>Viruses</taxon>
        <taxon>Duplodnaviria</taxon>
        <taxon>Heunggongvirae</taxon>
        <taxon>Uroviricota</taxon>
        <taxon>Caudoviricetes</taxon>
        <taxon>Peduoviridae</taxon>
        <taxon>Maltschvirus</taxon>
        <taxon>Maltschvirus maltsch</taxon>
    </lineage>
</organism>